<dbReference type="InterPro" id="IPR023298">
    <property type="entry name" value="ATPase_P-typ_TM_dom_sf"/>
</dbReference>
<name>A0A421BN73_9RHOB</name>
<evidence type="ECO:0000256" key="4">
    <source>
        <dbReference type="ARBA" id="ARBA00022475"/>
    </source>
</evidence>
<dbReference type="Gene3D" id="2.70.150.10">
    <property type="entry name" value="Calcium-transporting ATPase, cytoplasmic transduction domain A"/>
    <property type="match status" value="1"/>
</dbReference>
<dbReference type="InterPro" id="IPR027256">
    <property type="entry name" value="P-typ_ATPase_IB"/>
</dbReference>
<dbReference type="PANTHER" id="PTHR43520">
    <property type="entry name" value="ATP7, ISOFORM B"/>
    <property type="match status" value="1"/>
</dbReference>
<reference evidence="17 18" key="1">
    <citation type="submission" date="2018-10" db="EMBL/GenBank/DDBJ databases">
        <title>Rhodobacter sp . BO-81.</title>
        <authorList>
            <person name="Im W.T."/>
        </authorList>
    </citation>
    <scope>NUCLEOTIDE SEQUENCE [LARGE SCALE GENOMIC DNA]</scope>
    <source>
        <strain evidence="17 18">BO-81</strain>
    </source>
</reference>
<dbReference type="GO" id="GO:0005886">
    <property type="term" value="C:plasma membrane"/>
    <property type="evidence" value="ECO:0007669"/>
    <property type="project" value="UniProtKB-SubCell"/>
</dbReference>
<keyword evidence="7 15" id="KW-0479">Metal-binding</keyword>
<evidence type="ECO:0000256" key="2">
    <source>
        <dbReference type="ARBA" id="ARBA00006024"/>
    </source>
</evidence>
<dbReference type="SUPFAM" id="SSF55008">
    <property type="entry name" value="HMA, heavy metal-associated domain"/>
    <property type="match status" value="1"/>
</dbReference>
<dbReference type="NCBIfam" id="TIGR01494">
    <property type="entry name" value="ATPase_P-type"/>
    <property type="match status" value="2"/>
</dbReference>
<feature type="transmembrane region" description="Helical" evidence="15">
    <location>
        <begin position="229"/>
        <end position="247"/>
    </location>
</feature>
<evidence type="ECO:0000256" key="8">
    <source>
        <dbReference type="ARBA" id="ARBA00022741"/>
    </source>
</evidence>
<dbReference type="EMBL" id="RCHI01000009">
    <property type="protein sequence ID" value="RLL64530.1"/>
    <property type="molecule type" value="Genomic_DNA"/>
</dbReference>
<evidence type="ECO:0000256" key="1">
    <source>
        <dbReference type="ARBA" id="ARBA00004651"/>
    </source>
</evidence>
<dbReference type="InterPro" id="IPR023299">
    <property type="entry name" value="ATPase_P-typ_cyto_dom_N"/>
</dbReference>
<dbReference type="AlphaFoldDB" id="A0A421BN73"/>
<evidence type="ECO:0000256" key="10">
    <source>
        <dbReference type="ARBA" id="ARBA00022842"/>
    </source>
</evidence>
<dbReference type="PROSITE" id="PS01229">
    <property type="entry name" value="COF_2"/>
    <property type="match status" value="1"/>
</dbReference>
<dbReference type="EC" id="3.6.3.3" evidence="17"/>
<dbReference type="PRINTS" id="PR00119">
    <property type="entry name" value="CATATPASE"/>
</dbReference>
<dbReference type="Gene3D" id="3.40.1110.10">
    <property type="entry name" value="Calcium-transporting ATPase, cytoplasmic domain N"/>
    <property type="match status" value="1"/>
</dbReference>
<dbReference type="Gene3D" id="3.30.70.100">
    <property type="match status" value="1"/>
</dbReference>
<feature type="transmembrane region" description="Helical" evidence="15">
    <location>
        <begin position="415"/>
        <end position="435"/>
    </location>
</feature>
<keyword evidence="8 15" id="KW-0547">Nucleotide-binding</keyword>
<feature type="transmembrane region" description="Helical" evidence="15">
    <location>
        <begin position="136"/>
        <end position="159"/>
    </location>
</feature>
<protein>
    <submittedName>
        <fullName evidence="17">Cadmium-translocating P-type ATPase</fullName>
        <ecNumber evidence="17">3.6.3.3</ecNumber>
    </submittedName>
</protein>
<dbReference type="NCBIfam" id="TIGR01512">
    <property type="entry name" value="ATPase-IB2_Cd"/>
    <property type="match status" value="1"/>
</dbReference>
<dbReference type="InterPro" id="IPR018303">
    <property type="entry name" value="ATPase_P-typ_P_site"/>
</dbReference>
<dbReference type="Pfam" id="PF00702">
    <property type="entry name" value="Hydrolase"/>
    <property type="match status" value="1"/>
</dbReference>
<evidence type="ECO:0000256" key="12">
    <source>
        <dbReference type="ARBA" id="ARBA00022989"/>
    </source>
</evidence>
<keyword evidence="4 15" id="KW-1003">Cell membrane</keyword>
<dbReference type="InterPro" id="IPR006121">
    <property type="entry name" value="HMA_dom"/>
</dbReference>
<evidence type="ECO:0000256" key="11">
    <source>
        <dbReference type="ARBA" id="ARBA00022967"/>
    </source>
</evidence>
<dbReference type="InterPro" id="IPR008250">
    <property type="entry name" value="ATPase_P-typ_transduc_dom_A_sf"/>
</dbReference>
<feature type="domain" description="HMA" evidence="16">
    <location>
        <begin position="52"/>
        <end position="117"/>
    </location>
</feature>
<dbReference type="Gene3D" id="3.40.50.1000">
    <property type="entry name" value="HAD superfamily/HAD-like"/>
    <property type="match status" value="1"/>
</dbReference>
<evidence type="ECO:0000256" key="9">
    <source>
        <dbReference type="ARBA" id="ARBA00022840"/>
    </source>
</evidence>
<evidence type="ECO:0000259" key="16">
    <source>
        <dbReference type="PROSITE" id="PS50846"/>
    </source>
</evidence>
<keyword evidence="9 15" id="KW-0067">ATP-binding</keyword>
<dbReference type="GO" id="GO:0005507">
    <property type="term" value="F:copper ion binding"/>
    <property type="evidence" value="ECO:0007669"/>
    <property type="project" value="TreeGrafter"/>
</dbReference>
<dbReference type="InterPro" id="IPR036163">
    <property type="entry name" value="HMA_dom_sf"/>
</dbReference>
<keyword evidence="17" id="KW-0378">Hydrolase</keyword>
<comment type="similarity">
    <text evidence="2 15">Belongs to the cation transport ATPase (P-type) (TC 3.A.3) family. Type IB subfamily.</text>
</comment>
<evidence type="ECO:0000256" key="15">
    <source>
        <dbReference type="RuleBase" id="RU362081"/>
    </source>
</evidence>
<keyword evidence="6 15" id="KW-0812">Transmembrane</keyword>
<dbReference type="CDD" id="cd00371">
    <property type="entry name" value="HMA"/>
    <property type="match status" value="1"/>
</dbReference>
<dbReference type="NCBIfam" id="TIGR01525">
    <property type="entry name" value="ATPase-IB_hvy"/>
    <property type="match status" value="1"/>
</dbReference>
<dbReference type="PROSITE" id="PS00154">
    <property type="entry name" value="ATPASE_E1_E2"/>
    <property type="match status" value="1"/>
</dbReference>
<feature type="transmembrane region" description="Helical" evidence="15">
    <location>
        <begin position="704"/>
        <end position="721"/>
    </location>
</feature>
<evidence type="ECO:0000256" key="14">
    <source>
        <dbReference type="ARBA" id="ARBA00023136"/>
    </source>
</evidence>
<proteinExistence type="inferred from homology"/>
<dbReference type="Pfam" id="PF00122">
    <property type="entry name" value="E1-E2_ATPase"/>
    <property type="match status" value="1"/>
</dbReference>
<feature type="transmembrane region" description="Helical" evidence="15">
    <location>
        <begin position="384"/>
        <end position="403"/>
    </location>
</feature>
<dbReference type="InterPro" id="IPR023214">
    <property type="entry name" value="HAD_sf"/>
</dbReference>
<dbReference type="SUPFAM" id="SSF81653">
    <property type="entry name" value="Calcium ATPase, transduction domain A"/>
    <property type="match status" value="1"/>
</dbReference>
<dbReference type="Proteomes" id="UP000279673">
    <property type="component" value="Unassembled WGS sequence"/>
</dbReference>
<dbReference type="InterPro" id="IPR036412">
    <property type="entry name" value="HAD-like_sf"/>
</dbReference>
<keyword evidence="12 15" id="KW-1133">Transmembrane helix</keyword>
<evidence type="ECO:0000256" key="5">
    <source>
        <dbReference type="ARBA" id="ARBA00022553"/>
    </source>
</evidence>
<evidence type="ECO:0000313" key="17">
    <source>
        <dbReference type="EMBL" id="RLL64530.1"/>
    </source>
</evidence>
<accession>A0A421BN73</accession>
<keyword evidence="11" id="KW-1278">Translocase</keyword>
<organism evidence="17 18">
    <name type="scientific">Paenirhodobacter hankyongi</name>
    <dbReference type="NCBI Taxonomy" id="2294033"/>
    <lineage>
        <taxon>Bacteria</taxon>
        <taxon>Pseudomonadati</taxon>
        <taxon>Pseudomonadota</taxon>
        <taxon>Alphaproteobacteria</taxon>
        <taxon>Rhodobacterales</taxon>
        <taxon>Rhodobacter group</taxon>
        <taxon>Paenirhodobacter</taxon>
    </lineage>
</organism>
<evidence type="ECO:0000256" key="7">
    <source>
        <dbReference type="ARBA" id="ARBA00022723"/>
    </source>
</evidence>
<keyword evidence="18" id="KW-1185">Reference proteome</keyword>
<keyword evidence="3" id="KW-0813">Transport</keyword>
<feature type="transmembrane region" description="Helical" evidence="15">
    <location>
        <begin position="171"/>
        <end position="193"/>
    </location>
</feature>
<dbReference type="PRINTS" id="PR00943">
    <property type="entry name" value="CUATPASE"/>
</dbReference>
<gene>
    <name evidence="17" type="primary">cadA</name>
    <name evidence="17" type="ORF">DYS74_11150</name>
</gene>
<comment type="subcellular location">
    <subcellularLocation>
        <location evidence="1">Cell membrane</location>
        <topology evidence="1">Multi-pass membrane protein</topology>
    </subcellularLocation>
</comment>
<evidence type="ECO:0000313" key="18">
    <source>
        <dbReference type="Proteomes" id="UP000279673"/>
    </source>
</evidence>
<evidence type="ECO:0000256" key="13">
    <source>
        <dbReference type="ARBA" id="ARBA00023065"/>
    </source>
</evidence>
<dbReference type="GO" id="GO:0005524">
    <property type="term" value="F:ATP binding"/>
    <property type="evidence" value="ECO:0007669"/>
    <property type="project" value="UniProtKB-UniRule"/>
</dbReference>
<dbReference type="SUPFAM" id="SSF56784">
    <property type="entry name" value="HAD-like"/>
    <property type="match status" value="1"/>
</dbReference>
<feature type="transmembrane region" description="Helical" evidence="15">
    <location>
        <begin position="205"/>
        <end position="223"/>
    </location>
</feature>
<dbReference type="GO" id="GO:0043682">
    <property type="term" value="F:P-type divalent copper transporter activity"/>
    <property type="evidence" value="ECO:0007669"/>
    <property type="project" value="TreeGrafter"/>
</dbReference>
<dbReference type="PROSITE" id="PS50846">
    <property type="entry name" value="HMA_2"/>
    <property type="match status" value="1"/>
</dbReference>
<dbReference type="NCBIfam" id="TIGR01511">
    <property type="entry name" value="ATPase-IB1_Cu"/>
    <property type="match status" value="1"/>
</dbReference>
<keyword evidence="14 15" id="KW-0472">Membrane</keyword>
<dbReference type="InterPro" id="IPR001757">
    <property type="entry name" value="P_typ_ATPase"/>
</dbReference>
<keyword evidence="5" id="KW-0597">Phosphoprotein</keyword>
<dbReference type="GO" id="GO:0016887">
    <property type="term" value="F:ATP hydrolysis activity"/>
    <property type="evidence" value="ECO:0007669"/>
    <property type="project" value="InterPro"/>
</dbReference>
<dbReference type="PANTHER" id="PTHR43520:SF5">
    <property type="entry name" value="CATION-TRANSPORTING P-TYPE ATPASE-RELATED"/>
    <property type="match status" value="1"/>
</dbReference>
<dbReference type="InterPro" id="IPR059000">
    <property type="entry name" value="ATPase_P-type_domA"/>
</dbReference>
<comment type="caution">
    <text evidence="17">The sequence shown here is derived from an EMBL/GenBank/DDBJ whole genome shotgun (WGS) entry which is preliminary data.</text>
</comment>
<keyword evidence="10" id="KW-0460">Magnesium</keyword>
<dbReference type="SUPFAM" id="SSF81665">
    <property type="entry name" value="Calcium ATPase, transmembrane domain M"/>
    <property type="match status" value="1"/>
</dbReference>
<sequence>MTVAPAANGLTPAASSALPAGEAEHVSASACPACLAAPSAEALARSGDIRGARIMLSLPTAHCAVCITDVERELSRQPGVRSARVNLTLKRVSIDAEPGVEAAPLVAALDGIGYEAYELDPGLLSATETDKRGRDLLMRIGVSGFAMMNIMLLSISVWSGAEDATRDMFHWISAAIALPTVVFAGQPFFASAWAGLRRGRVNMDVPISLALILASSISLYETAHHGHQAYFDAAVMLSFFLLVGRYLDYRTRAVARSAAEELAALEVPRATVLREGAEVVVPVGELVPGDIIRVRPGGRIPADGTVTEGTSETDRSLLTGESLPVYAGPGVTLSAGEVNLTGPLTLRVTAAGKDSSLHRMADLVATAESAKTKYTSLAERAARAYSPLVHTLAFSSFLTWLWITGGDVRHAINIAAAVLIITCPCALGLAVPAVVTTASGKLFRKGLLIKDGTALERLAEVDTVVFDKTGTLTMGAPAPENLFDLTPAQFAIAAALGGASSHPLATALAAAAQARGIVPAVLDDLREVPGYGVEGRLDGAILRLGRADWVGAEAGSVTATHLRIGTEAPVTLRFADSLRPGAEAAVSALLAQKKRVLLVSGDVEGAVAALARRLGIAEWRSGARPEEKAALVAEMTGQGARVLMVGDGLNDTAALASAHVSISPASALDAARTASDIVLLGQDLAPVADAVRISVQARRRIKQNFALSALYNVVAVPIALVGLATPLAAALAMSLSSITVSLNSLRLK</sequence>
<dbReference type="Pfam" id="PF00403">
    <property type="entry name" value="HMA"/>
    <property type="match status" value="1"/>
</dbReference>
<keyword evidence="13" id="KW-0406">Ion transport</keyword>
<evidence type="ECO:0000256" key="6">
    <source>
        <dbReference type="ARBA" id="ARBA00022692"/>
    </source>
</evidence>
<dbReference type="GO" id="GO:0055070">
    <property type="term" value="P:copper ion homeostasis"/>
    <property type="evidence" value="ECO:0007669"/>
    <property type="project" value="TreeGrafter"/>
</dbReference>
<evidence type="ECO:0000256" key="3">
    <source>
        <dbReference type="ARBA" id="ARBA00022448"/>
    </source>
</evidence>